<keyword evidence="2" id="KW-0548">Nucleotidyltransferase</keyword>
<dbReference type="GO" id="GO:0052621">
    <property type="term" value="F:diguanylate cyclase activity"/>
    <property type="evidence" value="ECO:0007669"/>
    <property type="project" value="UniProtKB-EC"/>
</dbReference>
<feature type="domain" description="GGDEF" evidence="1">
    <location>
        <begin position="81"/>
        <end position="206"/>
    </location>
</feature>
<dbReference type="Gene3D" id="3.30.70.270">
    <property type="match status" value="1"/>
</dbReference>
<dbReference type="PANTHER" id="PTHR33121:SF70">
    <property type="entry name" value="SIGNALING PROTEIN YKOW"/>
    <property type="match status" value="1"/>
</dbReference>
<dbReference type="EMBL" id="JBHTMX010000434">
    <property type="protein sequence ID" value="MFD1333934.1"/>
    <property type="molecule type" value="Genomic_DNA"/>
</dbReference>
<dbReference type="InterPro" id="IPR029787">
    <property type="entry name" value="Nucleotide_cyclase"/>
</dbReference>
<sequence length="206" mass="21416">APLKALSRAVLRPSAGAPGLARVAERADEIGALARAHLHVSRRLARSEAAVRRLTHEDALTGLPNLEALRHRLALRLQLGESAVLLRIEITGLGRVAIALGEAASEQALVAAAERLNDVVARWTAEATDADGRELMLARTGEAEFSLLLTEQASEEAGDALARRALGAFDAPVVVEAQSVALSLSIGLAAAPLHGDEAGALTRSAS</sequence>
<dbReference type="InterPro" id="IPR043128">
    <property type="entry name" value="Rev_trsase/Diguanyl_cyclase"/>
</dbReference>
<evidence type="ECO:0000313" key="3">
    <source>
        <dbReference type="Proteomes" id="UP001597171"/>
    </source>
</evidence>
<evidence type="ECO:0000313" key="2">
    <source>
        <dbReference type="EMBL" id="MFD1333934.1"/>
    </source>
</evidence>
<dbReference type="RefSeq" id="WP_378777841.1">
    <property type="nucleotide sequence ID" value="NZ_JBHTMX010000434.1"/>
</dbReference>
<evidence type="ECO:0000259" key="1">
    <source>
        <dbReference type="PROSITE" id="PS50887"/>
    </source>
</evidence>
<name>A0ABW3ZCI4_9HYPH</name>
<dbReference type="InterPro" id="IPR000160">
    <property type="entry name" value="GGDEF_dom"/>
</dbReference>
<gene>
    <name evidence="2" type="ORF">ACFQ4O_18160</name>
</gene>
<dbReference type="InterPro" id="IPR050706">
    <property type="entry name" value="Cyclic-di-GMP_PDE-like"/>
</dbReference>
<dbReference type="PANTHER" id="PTHR33121">
    <property type="entry name" value="CYCLIC DI-GMP PHOSPHODIESTERASE PDEF"/>
    <property type="match status" value="1"/>
</dbReference>
<dbReference type="PROSITE" id="PS50887">
    <property type="entry name" value="GGDEF"/>
    <property type="match status" value="1"/>
</dbReference>
<feature type="non-terminal residue" evidence="2">
    <location>
        <position position="1"/>
    </location>
</feature>
<dbReference type="SMART" id="SM00267">
    <property type="entry name" value="GGDEF"/>
    <property type="match status" value="1"/>
</dbReference>
<keyword evidence="3" id="KW-1185">Reference proteome</keyword>
<organism evidence="2 3">
    <name type="scientific">Methylopila musalis</name>
    <dbReference type="NCBI Taxonomy" id="1134781"/>
    <lineage>
        <taxon>Bacteria</taxon>
        <taxon>Pseudomonadati</taxon>
        <taxon>Pseudomonadota</taxon>
        <taxon>Alphaproteobacteria</taxon>
        <taxon>Hyphomicrobiales</taxon>
        <taxon>Methylopilaceae</taxon>
        <taxon>Methylopila</taxon>
    </lineage>
</organism>
<dbReference type="Pfam" id="PF00990">
    <property type="entry name" value="GGDEF"/>
    <property type="match status" value="1"/>
</dbReference>
<dbReference type="Proteomes" id="UP001597171">
    <property type="component" value="Unassembled WGS sequence"/>
</dbReference>
<keyword evidence="2" id="KW-0808">Transferase</keyword>
<dbReference type="SUPFAM" id="SSF55073">
    <property type="entry name" value="Nucleotide cyclase"/>
    <property type="match status" value="1"/>
</dbReference>
<protein>
    <submittedName>
        <fullName evidence="2">Diguanylate cyclase domain-containing protein</fullName>
        <ecNumber evidence="2">2.7.7.65</ecNumber>
    </submittedName>
</protein>
<comment type="caution">
    <text evidence="2">The sequence shown here is derived from an EMBL/GenBank/DDBJ whole genome shotgun (WGS) entry which is preliminary data.</text>
</comment>
<accession>A0ABW3ZCI4</accession>
<feature type="non-terminal residue" evidence="2">
    <location>
        <position position="206"/>
    </location>
</feature>
<proteinExistence type="predicted"/>
<reference evidence="3" key="1">
    <citation type="journal article" date="2019" name="Int. J. Syst. Evol. Microbiol.">
        <title>The Global Catalogue of Microorganisms (GCM) 10K type strain sequencing project: providing services to taxonomists for standard genome sequencing and annotation.</title>
        <authorList>
            <consortium name="The Broad Institute Genomics Platform"/>
            <consortium name="The Broad Institute Genome Sequencing Center for Infectious Disease"/>
            <person name="Wu L."/>
            <person name="Ma J."/>
        </authorList>
    </citation>
    <scope>NUCLEOTIDE SEQUENCE [LARGE SCALE GENOMIC DNA]</scope>
    <source>
        <strain evidence="3">CCUG 61696</strain>
    </source>
</reference>
<dbReference type="EC" id="2.7.7.65" evidence="2"/>